<evidence type="ECO:0000256" key="11">
    <source>
        <dbReference type="ARBA" id="ARBA00048778"/>
    </source>
</evidence>
<name>A0A0X8HTC0_9SACH</name>
<evidence type="ECO:0000256" key="3">
    <source>
        <dbReference type="ARBA" id="ARBA00022741"/>
    </source>
</evidence>
<dbReference type="PROSITE" id="PS00674">
    <property type="entry name" value="AAA"/>
    <property type="match status" value="1"/>
</dbReference>
<dbReference type="Pfam" id="PF00004">
    <property type="entry name" value="AAA"/>
    <property type="match status" value="2"/>
</dbReference>
<reference evidence="13 14" key="1">
    <citation type="submission" date="2016-01" db="EMBL/GenBank/DDBJ databases">
        <title>Genome sequence of the yeast Holleya sinecauda.</title>
        <authorList>
            <person name="Dietrich F.S."/>
        </authorList>
    </citation>
    <scope>NUCLEOTIDE SEQUENCE [LARGE SCALE GENOMIC DNA]</scope>
    <source>
        <strain evidence="13 14">ATCC 58844</strain>
    </source>
</reference>
<dbReference type="GO" id="GO:0016887">
    <property type="term" value="F:ATP hydrolysis activity"/>
    <property type="evidence" value="ECO:0007669"/>
    <property type="project" value="InterPro"/>
</dbReference>
<comment type="subcellular location">
    <subcellularLocation>
        <location evidence="7">Endomembrane system</location>
        <topology evidence="7">Peripheral membrane protein</topology>
        <orientation evidence="7">Cytoplasmic side</orientation>
    </subcellularLocation>
</comment>
<comment type="catalytic activity">
    <reaction evidence="11">
        <text>ATP + H2O = ADP + phosphate + H(+)</text>
        <dbReference type="Rhea" id="RHEA:13065"/>
        <dbReference type="ChEBI" id="CHEBI:15377"/>
        <dbReference type="ChEBI" id="CHEBI:15378"/>
        <dbReference type="ChEBI" id="CHEBI:30616"/>
        <dbReference type="ChEBI" id="CHEBI:43474"/>
        <dbReference type="ChEBI" id="CHEBI:456216"/>
    </reaction>
    <physiologicalReaction direction="left-to-right" evidence="11">
        <dbReference type="Rhea" id="RHEA:13066"/>
    </physiologicalReaction>
</comment>
<dbReference type="InterPro" id="IPR003960">
    <property type="entry name" value="ATPase_AAA_CS"/>
</dbReference>
<dbReference type="FunFam" id="1.10.8.60:FF:000039">
    <property type="entry name" value="peroxisome biogenesis factor 6"/>
    <property type="match status" value="1"/>
</dbReference>
<dbReference type="EMBL" id="CP014245">
    <property type="protein sequence ID" value="AMD21087.1"/>
    <property type="molecule type" value="Genomic_DNA"/>
</dbReference>
<evidence type="ECO:0000256" key="9">
    <source>
        <dbReference type="ARBA" id="ARBA00034920"/>
    </source>
</evidence>
<comment type="similarity">
    <text evidence="1">Belongs to the AAA ATPase family.</text>
</comment>
<dbReference type="InterPro" id="IPR056995">
    <property type="entry name" value="PEX6_4th_dom"/>
</dbReference>
<dbReference type="GO" id="GO:0012505">
    <property type="term" value="C:endomembrane system"/>
    <property type="evidence" value="ECO:0007669"/>
    <property type="project" value="UniProtKB-SubCell"/>
</dbReference>
<dbReference type="OrthoDB" id="5553750at2759"/>
<evidence type="ECO:0000256" key="10">
    <source>
        <dbReference type="ARBA" id="ARBA00045342"/>
    </source>
</evidence>
<dbReference type="STRING" id="45286.A0A0X8HTC0"/>
<dbReference type="GeneID" id="28724363"/>
<evidence type="ECO:0000256" key="5">
    <source>
        <dbReference type="ARBA" id="ARBA00022840"/>
    </source>
</evidence>
<dbReference type="FunFam" id="3.40.50.300:FF:000109">
    <property type="entry name" value="Peroxisomal biogenesis factor 6"/>
    <property type="match status" value="1"/>
</dbReference>
<dbReference type="Proteomes" id="UP000243052">
    <property type="component" value="Chromosome v"/>
</dbReference>
<sequence length="1026" mass="114276">MCNKTVRTNLILSEDDSRLTRLSRDVFLQLFGGKPEHLLAEEVLYVQARLPSYEQNTRIYVLNCSIEDSLEANTIAIPTRCLGIVLQSPIIDFCEVSVVYDNPPVLRGVTVEVQRELYDQLASLDKKDILKFLEIKGDIKDKETVVHIGEVIVDPWCKIIDCFPHFQGTIEFASTAVTVVKCDCEMPMVPLFDGLNEISDNDMEDSVVSVKMKCLPYPIHKSLLTPEPELSADDSLFVFATAETLVKLSVSSGSSICIDNGNKCRIGKLFVLLSPNVFESGILYATPKLVVNFAENLNVKLRKVDENPEAIPIAGSVTVSRVGSWENSQATYQKIILHNLTRFITEKDRIFFQGDLIPVTFDSNYAVIFDESSHDSQAEMNDNKLVWFRIDTAKFDDNAEIKTAFRLDSKKTMLATSSVTNISVPPLSVCDYVSYFGLEPCFQYSDEVFDYAKRFSDILRTNLRCSSLPIKIQASVLLHSMTPNVGKSVLVRSVCRSLGINLIEIDCLLLDPNANASDATSNFVGLLRAKIENVLPYTTPAVVFLSHIDAILEKEDAMADQASFKSARTMALEISKIVTEYGEAYAGTVFVLSTNDISTLPDSVRSKIRFELEIPVPTEYQRAEIFRWYLSSAILNYKTSIPFATSQDIAISKLALKSAGLTPNDISSIVANAKNCCYQRYIKNESLKLWDGGMLQIMSEDLTTAIAQARNEYSESIGAPKIPNVTWEDVGGLQYVKDEIMEIIDLPLRHPELFANGMRKRNGILFYGPPGTGKTLVAKAIATNFSLNFFSVKGPELLNMYIGESEANVRRVFQRARDAKPCVIFFDELDSVAPKRGNQGDSGGVMDRIVSQLLAELDGLSSSSDGVFVVGATNRPDLLDTALLRPGRFGRLLYLGIADTNEKQVHILKSLTRNFTLSDDTNLEEVAEVCPFTYTGADFYALCTDAMLSAMTRTAAEVDKKVAAYNAEHNKDYSVRYWFDTVAEQSDSRIVVKMEDFINAQKALVSSISQEELNHYLSIKSRFEST</sequence>
<dbReference type="InterPro" id="IPR027417">
    <property type="entry name" value="P-loop_NTPase"/>
</dbReference>
<dbReference type="RefSeq" id="XP_017988083.1">
    <property type="nucleotide sequence ID" value="XM_018132636.1"/>
</dbReference>
<keyword evidence="3" id="KW-0547">Nucleotide-binding</keyword>
<keyword evidence="14" id="KW-1185">Reference proteome</keyword>
<dbReference type="AlphaFoldDB" id="A0A0X8HTC0"/>
<proteinExistence type="inferred from homology"/>
<keyword evidence="4" id="KW-0378">Hydrolase</keyword>
<evidence type="ECO:0000256" key="1">
    <source>
        <dbReference type="ARBA" id="ARBA00006914"/>
    </source>
</evidence>
<accession>A0A0X8HTC0</accession>
<evidence type="ECO:0000256" key="6">
    <source>
        <dbReference type="ARBA" id="ARBA00023136"/>
    </source>
</evidence>
<dbReference type="CDD" id="cd19527">
    <property type="entry name" value="RecA-like_PEX6_r2"/>
    <property type="match status" value="1"/>
</dbReference>
<dbReference type="SUPFAM" id="SSF52540">
    <property type="entry name" value="P-loop containing nucleoside triphosphate hydrolases"/>
    <property type="match status" value="2"/>
</dbReference>
<evidence type="ECO:0000256" key="7">
    <source>
        <dbReference type="ARBA" id="ARBA00029433"/>
    </source>
</evidence>
<dbReference type="InterPro" id="IPR047533">
    <property type="entry name" value="RecA-like_PEX6_r2"/>
</dbReference>
<evidence type="ECO:0000313" key="13">
    <source>
        <dbReference type="EMBL" id="AMD21087.1"/>
    </source>
</evidence>
<dbReference type="InterPro" id="IPR003959">
    <property type="entry name" value="ATPase_AAA_core"/>
</dbReference>
<evidence type="ECO:0000256" key="8">
    <source>
        <dbReference type="ARBA" id="ARBA00034811"/>
    </source>
</evidence>
<evidence type="ECO:0000259" key="12">
    <source>
        <dbReference type="SMART" id="SM00382"/>
    </source>
</evidence>
<feature type="domain" description="AAA+ ATPase" evidence="12">
    <location>
        <begin position="760"/>
        <end position="899"/>
    </location>
</feature>
<dbReference type="InterPro" id="IPR003593">
    <property type="entry name" value="AAA+_ATPase"/>
</dbReference>
<gene>
    <name evidence="13" type="ORF">AW171_hschr53020</name>
</gene>
<dbReference type="Gene3D" id="3.40.50.300">
    <property type="entry name" value="P-loop containing nucleotide triphosphate hydrolases"/>
    <property type="match status" value="2"/>
</dbReference>
<dbReference type="Gene3D" id="1.10.8.60">
    <property type="match status" value="2"/>
</dbReference>
<organism evidence="13 14">
    <name type="scientific">Eremothecium sinecaudum</name>
    <dbReference type="NCBI Taxonomy" id="45286"/>
    <lineage>
        <taxon>Eukaryota</taxon>
        <taxon>Fungi</taxon>
        <taxon>Dikarya</taxon>
        <taxon>Ascomycota</taxon>
        <taxon>Saccharomycotina</taxon>
        <taxon>Saccharomycetes</taxon>
        <taxon>Saccharomycetales</taxon>
        <taxon>Saccharomycetaceae</taxon>
        <taxon>Eremothecium</taxon>
    </lineage>
</organism>
<evidence type="ECO:0000313" key="14">
    <source>
        <dbReference type="Proteomes" id="UP000243052"/>
    </source>
</evidence>
<dbReference type="Pfam" id="PF23111">
    <property type="entry name" value="N1_PEX6"/>
    <property type="match status" value="1"/>
</dbReference>
<keyword evidence="2" id="KW-0962">Peroxisome biogenesis</keyword>
<dbReference type="PANTHER" id="PTHR23077">
    <property type="entry name" value="AAA-FAMILY ATPASE"/>
    <property type="match status" value="1"/>
</dbReference>
<dbReference type="Pfam" id="PF23315">
    <property type="entry name" value="PEX6_4th"/>
    <property type="match status" value="1"/>
</dbReference>
<dbReference type="SMART" id="SM00382">
    <property type="entry name" value="AAA"/>
    <property type="match status" value="2"/>
</dbReference>
<dbReference type="GO" id="GO:0005524">
    <property type="term" value="F:ATP binding"/>
    <property type="evidence" value="ECO:0007669"/>
    <property type="project" value="UniProtKB-KW"/>
</dbReference>
<keyword evidence="6" id="KW-0472">Membrane</keyword>
<dbReference type="PANTHER" id="PTHR23077:SF9">
    <property type="entry name" value="PEROXISOMAL ATPASE PEX6"/>
    <property type="match status" value="1"/>
</dbReference>
<dbReference type="GO" id="GO:0005778">
    <property type="term" value="C:peroxisomal membrane"/>
    <property type="evidence" value="ECO:0007669"/>
    <property type="project" value="TreeGrafter"/>
</dbReference>
<evidence type="ECO:0000256" key="4">
    <source>
        <dbReference type="ARBA" id="ARBA00022801"/>
    </source>
</evidence>
<feature type="domain" description="AAA+ ATPase" evidence="12">
    <location>
        <begin position="472"/>
        <end position="618"/>
    </location>
</feature>
<dbReference type="GO" id="GO:0005829">
    <property type="term" value="C:cytosol"/>
    <property type="evidence" value="ECO:0007669"/>
    <property type="project" value="TreeGrafter"/>
</dbReference>
<dbReference type="InterPro" id="IPR050168">
    <property type="entry name" value="AAA_ATPase_domain"/>
</dbReference>
<protein>
    <recommendedName>
        <fullName evidence="8">Peroxisomal ATPase PEX6</fullName>
    </recommendedName>
    <alternativeName>
        <fullName evidence="9">Peroxin-6</fullName>
    </alternativeName>
</protein>
<evidence type="ECO:0000256" key="2">
    <source>
        <dbReference type="ARBA" id="ARBA00022593"/>
    </source>
</evidence>
<dbReference type="GO" id="GO:0016558">
    <property type="term" value="P:protein import into peroxisome matrix"/>
    <property type="evidence" value="ECO:0007669"/>
    <property type="project" value="TreeGrafter"/>
</dbReference>
<keyword evidence="5" id="KW-0067">ATP-binding</keyword>
<comment type="function">
    <text evidence="10">Component of the PEX1-PEX6 AAA ATPase complex, a protein dislocase complex that mediates the ATP-dependent extraction of the PEX5 receptor from peroxisomal membranes, an essential step for PEX5 recycling. Specifically recognizes PEX5 monoubiquitinated at 'Cys-6', and pulls it out of the peroxisome lumen through the PEX2-PEX10-PEX12 retrotranslocation channel. Extraction by the PEX1-PEX6 AAA ATPase complex is accompanied by unfolding of the TPR repeats and release of bound cargo from PEX5.</text>
</comment>